<name>A0AAQ1ME99_9FIRM</name>
<dbReference type="Pfam" id="PF26351">
    <property type="entry name" value="DUF8091"/>
    <property type="match status" value="1"/>
</dbReference>
<keyword evidence="5" id="KW-1185">Reference proteome</keyword>
<reference evidence="2 5" key="3">
    <citation type="journal article" date="2019" name="Nat. Med.">
        <title>A library of human gut bacterial isolates paired with longitudinal multiomics data enables mechanistic microbiome research.</title>
        <authorList>
            <person name="Poyet M."/>
            <person name="Groussin M."/>
            <person name="Gibbons S.M."/>
            <person name="Avila-Pacheco J."/>
            <person name="Jiang X."/>
            <person name="Kearney S.M."/>
            <person name="Perrotta A.R."/>
            <person name="Berdy B."/>
            <person name="Zhao S."/>
            <person name="Lieberman T.D."/>
            <person name="Swanson P.K."/>
            <person name="Smith M."/>
            <person name="Roesemann S."/>
            <person name="Alexander J.E."/>
            <person name="Rich S.A."/>
            <person name="Livny J."/>
            <person name="Vlamakis H."/>
            <person name="Clish C."/>
            <person name="Bullock K."/>
            <person name="Deik A."/>
            <person name="Scott J."/>
            <person name="Pierce K.A."/>
            <person name="Xavier R.J."/>
            <person name="Alm E.J."/>
        </authorList>
    </citation>
    <scope>NUCLEOTIDE SEQUENCE [LARGE SCALE GENOMIC DNA]</scope>
    <source>
        <strain evidence="2 5">BIOML-A2</strain>
    </source>
</reference>
<dbReference type="RefSeq" id="WP_021659530.1">
    <property type="nucleotide sequence ID" value="NZ_FQVY01000003.1"/>
</dbReference>
<evidence type="ECO:0000313" key="3">
    <source>
        <dbReference type="EMBL" id="SHG31074.1"/>
    </source>
</evidence>
<reference evidence="3" key="1">
    <citation type="submission" date="2016-11" db="EMBL/GenBank/DDBJ databases">
        <authorList>
            <person name="Varghese N."/>
            <person name="Submissions S."/>
        </authorList>
    </citation>
    <scope>NUCLEOTIDE SEQUENCE</scope>
    <source>
        <strain evidence="3">DSM 4029</strain>
    </source>
</reference>
<evidence type="ECO:0000313" key="5">
    <source>
        <dbReference type="Proteomes" id="UP000474718"/>
    </source>
</evidence>
<dbReference type="EMBL" id="FQVY01000003">
    <property type="protein sequence ID" value="SHG31074.1"/>
    <property type="molecule type" value="Genomic_DNA"/>
</dbReference>
<dbReference type="AlphaFoldDB" id="A0AAQ1ME99"/>
<evidence type="ECO:0000313" key="2">
    <source>
        <dbReference type="EMBL" id="MZL70796.1"/>
    </source>
</evidence>
<sequence>MVESGDPQRFEEARLRVQGGDRLRAGIGTLGEKSLHAILKNYFEPAGENQETRVGGFVADIVGSEGIFEIQTKGFDKLRKKLAAFLPVCPVTVVYPVAQLKWVNWVDPSSGEVVARNRSPRRGQAADVFYELYKIKEFLQTEGLRFCIPLLEVEDYRLLDGWDRTKKRRATRSDRVPTRLFGQVWVSGWREWGELIPPGLPQPFTAKEYAKAARQRLEMARRALNVLASLGLVERAGKAGRAYLYQLPAEMENG</sequence>
<dbReference type="Proteomes" id="UP000184089">
    <property type="component" value="Unassembled WGS sequence"/>
</dbReference>
<feature type="domain" description="DUF8091" evidence="1">
    <location>
        <begin position="33"/>
        <end position="184"/>
    </location>
</feature>
<organism evidence="3 4">
    <name type="scientific">Bittarella massiliensis</name>
    <name type="common">ex Durand et al. 2017</name>
    <dbReference type="NCBI Taxonomy" id="1720313"/>
    <lineage>
        <taxon>Bacteria</taxon>
        <taxon>Bacillati</taxon>
        <taxon>Bacillota</taxon>
        <taxon>Clostridia</taxon>
        <taxon>Eubacteriales</taxon>
        <taxon>Oscillospiraceae</taxon>
        <taxon>Bittarella (ex Durand et al. 2017)</taxon>
    </lineage>
</organism>
<evidence type="ECO:0000259" key="1">
    <source>
        <dbReference type="Pfam" id="PF26351"/>
    </source>
</evidence>
<evidence type="ECO:0000313" key="4">
    <source>
        <dbReference type="Proteomes" id="UP000184089"/>
    </source>
</evidence>
<accession>A0AAQ1ME99</accession>
<proteinExistence type="predicted"/>
<comment type="caution">
    <text evidence="3">The sequence shown here is derived from an EMBL/GenBank/DDBJ whole genome shotgun (WGS) entry which is preliminary data.</text>
</comment>
<gene>
    <name evidence="2" type="ORF">GT747_13650</name>
    <name evidence="3" type="ORF">SAMN05444424_2066</name>
</gene>
<protein>
    <recommendedName>
        <fullName evidence="1">DUF8091 domain-containing protein</fullName>
    </recommendedName>
</protein>
<dbReference type="Proteomes" id="UP000474718">
    <property type="component" value="Unassembled WGS sequence"/>
</dbReference>
<reference evidence="4" key="2">
    <citation type="submission" date="2016-11" db="EMBL/GenBank/DDBJ databases">
        <authorList>
            <person name="Jaros S."/>
            <person name="Januszkiewicz K."/>
            <person name="Wedrychowicz H."/>
        </authorList>
    </citation>
    <scope>NUCLEOTIDE SEQUENCE [LARGE SCALE GENOMIC DNA]</scope>
    <source>
        <strain evidence="4">DSM 4029</strain>
    </source>
</reference>
<dbReference type="InterPro" id="IPR058404">
    <property type="entry name" value="DUF8091"/>
</dbReference>
<dbReference type="EMBL" id="WWVX01000010">
    <property type="protein sequence ID" value="MZL70796.1"/>
    <property type="molecule type" value="Genomic_DNA"/>
</dbReference>